<evidence type="ECO:0000256" key="8">
    <source>
        <dbReference type="ARBA" id="ARBA00023242"/>
    </source>
</evidence>
<dbReference type="InterPro" id="IPR005176">
    <property type="entry name" value="PONY_dom"/>
</dbReference>
<evidence type="ECO:0000259" key="11">
    <source>
        <dbReference type="PROSITE" id="PS51229"/>
    </source>
</evidence>
<dbReference type="Pfam" id="PF03556">
    <property type="entry name" value="Cullin_binding"/>
    <property type="match status" value="1"/>
</dbReference>
<evidence type="ECO:0000256" key="4">
    <source>
        <dbReference type="ARBA" id="ARBA00022475"/>
    </source>
</evidence>
<evidence type="ECO:0000256" key="1">
    <source>
        <dbReference type="ARBA" id="ARBA00004123"/>
    </source>
</evidence>
<evidence type="ECO:0000256" key="6">
    <source>
        <dbReference type="ARBA" id="ARBA00022707"/>
    </source>
</evidence>
<sequence length="278" mass="31699">MRLIFSDVACEASINECITALNGNSIIEPLPVATTATTTTRERSVRTFYPRMPSVGKNTGDVRIGKAVSDTKINALFETYKDNLEDSILAEGIERLCSDLCLSPDEFRVLLLAWKFDAAQMCRFTREEFVNGCKAMCVDSLRAIQTKLPEIASQVSSNPDVFKDLYRFTFRFGLDSSSGQRILPSDMAIVLWRLVFSVREPPILCRWLRFLETHQQHIRGVPRDTWNMFLNFSEAVGEDLSTYDDTEAWPSIFDDFVEYENDQANQNISSKEKDDIIQ</sequence>
<evidence type="ECO:0000256" key="7">
    <source>
        <dbReference type="ARBA" id="ARBA00023136"/>
    </source>
</evidence>
<accession>A0ABD0XY04</accession>
<keyword evidence="6" id="KW-0519">Myristate</keyword>
<comment type="function">
    <text evidence="10">Neddylation of cullins play an essential role in the regulation of SCF-type complexes activity.</text>
</comment>
<evidence type="ECO:0000256" key="3">
    <source>
        <dbReference type="ARBA" id="ARBA00004556"/>
    </source>
</evidence>
<dbReference type="InterPro" id="IPR014764">
    <property type="entry name" value="DCN-prot"/>
</dbReference>
<dbReference type="EMBL" id="JBFDAA010000018">
    <property type="protein sequence ID" value="KAL1116018.1"/>
    <property type="molecule type" value="Genomic_DNA"/>
</dbReference>
<dbReference type="GO" id="GO:0005634">
    <property type="term" value="C:nucleus"/>
    <property type="evidence" value="ECO:0007669"/>
    <property type="project" value="UniProtKB-SubCell"/>
</dbReference>
<keyword evidence="4" id="KW-1003">Cell membrane</keyword>
<dbReference type="Gene3D" id="1.10.238.10">
    <property type="entry name" value="EF-hand"/>
    <property type="match status" value="1"/>
</dbReference>
<dbReference type="Gene3D" id="1.10.238.200">
    <property type="entry name" value="Cullin, PONY binding domain"/>
    <property type="match status" value="1"/>
</dbReference>
<evidence type="ECO:0000256" key="10">
    <source>
        <dbReference type="RuleBase" id="RU410713"/>
    </source>
</evidence>
<proteinExistence type="predicted"/>
<dbReference type="AlphaFoldDB" id="A0ABD0XY04"/>
<reference evidence="12 13" key="1">
    <citation type="submission" date="2024-07" db="EMBL/GenBank/DDBJ databases">
        <title>Chromosome-level genome assembly of the water stick insect Ranatra chinensis (Heteroptera: Nepidae).</title>
        <authorList>
            <person name="Liu X."/>
        </authorList>
    </citation>
    <scope>NUCLEOTIDE SEQUENCE [LARGE SCALE GENOMIC DNA]</scope>
    <source>
        <strain evidence="12">Cailab_2021Rc</strain>
        <tissue evidence="12">Muscle</tissue>
    </source>
</reference>
<evidence type="ECO:0000313" key="12">
    <source>
        <dbReference type="EMBL" id="KAL1116018.1"/>
    </source>
</evidence>
<protein>
    <recommendedName>
        <fullName evidence="10">Defective in cullin neddylation protein</fullName>
    </recommendedName>
</protein>
<comment type="caution">
    <text evidence="12">The sequence shown here is derived from an EMBL/GenBank/DDBJ whole genome shotgun (WGS) entry which is preliminary data.</text>
</comment>
<feature type="domain" description="DCUN1" evidence="11">
    <location>
        <begin position="68"/>
        <end position="261"/>
    </location>
</feature>
<dbReference type="InterPro" id="IPR042460">
    <property type="entry name" value="DCN1-like_PONY"/>
</dbReference>
<dbReference type="FunFam" id="1.10.238.200:FF:000003">
    <property type="entry name" value="DCN1-like protein 3"/>
    <property type="match status" value="1"/>
</dbReference>
<evidence type="ECO:0000256" key="5">
    <source>
        <dbReference type="ARBA" id="ARBA00022490"/>
    </source>
</evidence>
<keyword evidence="5" id="KW-0963">Cytoplasm</keyword>
<name>A0ABD0XY04_9HEMI</name>
<keyword evidence="13" id="KW-1185">Reference proteome</keyword>
<keyword evidence="8" id="KW-0539">Nucleus</keyword>
<evidence type="ECO:0000256" key="9">
    <source>
        <dbReference type="ARBA" id="ARBA00023288"/>
    </source>
</evidence>
<dbReference type="PANTHER" id="PTHR12281:SF31">
    <property type="entry name" value="DCN1-LIKE PROTEIN 3"/>
    <property type="match status" value="1"/>
</dbReference>
<dbReference type="PROSITE" id="PS51229">
    <property type="entry name" value="DCUN1"/>
    <property type="match status" value="1"/>
</dbReference>
<dbReference type="GO" id="GO:0005886">
    <property type="term" value="C:plasma membrane"/>
    <property type="evidence" value="ECO:0007669"/>
    <property type="project" value="UniProtKB-SubCell"/>
</dbReference>
<evidence type="ECO:0000313" key="13">
    <source>
        <dbReference type="Proteomes" id="UP001558652"/>
    </source>
</evidence>
<keyword evidence="7" id="KW-0472">Membrane</keyword>
<keyword evidence="9" id="KW-0449">Lipoprotein</keyword>
<gene>
    <name evidence="12" type="ORF">AAG570_005513</name>
</gene>
<dbReference type="Proteomes" id="UP001558652">
    <property type="component" value="Unassembled WGS sequence"/>
</dbReference>
<dbReference type="FunFam" id="1.10.238.10:FF:000126">
    <property type="entry name" value="DCN1-like protein"/>
    <property type="match status" value="1"/>
</dbReference>
<comment type="subcellular location">
    <subcellularLocation>
        <location evidence="2">Cell membrane</location>
    </subcellularLocation>
    <subcellularLocation>
        <location evidence="3">Cytoplasm</location>
        <location evidence="3">Perinuclear region</location>
    </subcellularLocation>
    <subcellularLocation>
        <location evidence="1">Nucleus</location>
    </subcellularLocation>
</comment>
<evidence type="ECO:0000256" key="2">
    <source>
        <dbReference type="ARBA" id="ARBA00004236"/>
    </source>
</evidence>
<organism evidence="12 13">
    <name type="scientific">Ranatra chinensis</name>
    <dbReference type="NCBI Taxonomy" id="642074"/>
    <lineage>
        <taxon>Eukaryota</taxon>
        <taxon>Metazoa</taxon>
        <taxon>Ecdysozoa</taxon>
        <taxon>Arthropoda</taxon>
        <taxon>Hexapoda</taxon>
        <taxon>Insecta</taxon>
        <taxon>Pterygota</taxon>
        <taxon>Neoptera</taxon>
        <taxon>Paraneoptera</taxon>
        <taxon>Hemiptera</taxon>
        <taxon>Heteroptera</taxon>
        <taxon>Panheteroptera</taxon>
        <taxon>Nepomorpha</taxon>
        <taxon>Nepidae</taxon>
        <taxon>Ranatrinae</taxon>
        <taxon>Ranatra</taxon>
    </lineage>
</organism>
<dbReference type="GO" id="GO:0048471">
    <property type="term" value="C:perinuclear region of cytoplasm"/>
    <property type="evidence" value="ECO:0007669"/>
    <property type="project" value="UniProtKB-SubCell"/>
</dbReference>
<dbReference type="GO" id="GO:2000436">
    <property type="term" value="P:positive regulation of protein neddylation"/>
    <property type="evidence" value="ECO:0007669"/>
    <property type="project" value="UniProtKB-ARBA"/>
</dbReference>
<dbReference type="PANTHER" id="PTHR12281">
    <property type="entry name" value="RP42 RELATED"/>
    <property type="match status" value="1"/>
</dbReference>